<dbReference type="PANTHER" id="PTHR43762">
    <property type="entry name" value="L-GULONOLACTONE OXIDASE"/>
    <property type="match status" value="1"/>
</dbReference>
<dbReference type="InterPro" id="IPR036318">
    <property type="entry name" value="FAD-bd_PCMH-like_sf"/>
</dbReference>
<proteinExistence type="predicted"/>
<dbReference type="PIRSF" id="PIRSF000136">
    <property type="entry name" value="LGO_GLO"/>
    <property type="match status" value="1"/>
</dbReference>
<protein>
    <submittedName>
        <fullName evidence="4">FAD-binding oxidoreductase</fullName>
    </submittedName>
</protein>
<dbReference type="InterPro" id="IPR010031">
    <property type="entry name" value="FAD_lactone_oxidase-like"/>
</dbReference>
<gene>
    <name evidence="4" type="ORF">AN957_04360</name>
</gene>
<comment type="caution">
    <text evidence="4">The sequence shown here is derived from an EMBL/GenBank/DDBJ whole genome shotgun (WGS) entry which is preliminary data.</text>
</comment>
<dbReference type="Gene3D" id="3.30.465.10">
    <property type="match status" value="1"/>
</dbReference>
<dbReference type="STRING" id="1637975.AN957_04360"/>
<evidence type="ECO:0000313" key="5">
    <source>
        <dbReference type="Proteomes" id="UP000050996"/>
    </source>
</evidence>
<dbReference type="InterPro" id="IPR016169">
    <property type="entry name" value="FAD-bd_PCMH_sub2"/>
</dbReference>
<dbReference type="AlphaFoldDB" id="A0A0Q3VFK0"/>
<evidence type="ECO:0000256" key="2">
    <source>
        <dbReference type="ARBA" id="ARBA00023002"/>
    </source>
</evidence>
<dbReference type="NCBIfam" id="TIGR01679">
    <property type="entry name" value="bact_FAD_ox"/>
    <property type="match status" value="1"/>
</dbReference>
<keyword evidence="1" id="KW-0285">Flavoprotein</keyword>
<organism evidence="4 5">
    <name type="scientific">Cytobacillus solani</name>
    <dbReference type="NCBI Taxonomy" id="1637975"/>
    <lineage>
        <taxon>Bacteria</taxon>
        <taxon>Bacillati</taxon>
        <taxon>Bacillota</taxon>
        <taxon>Bacilli</taxon>
        <taxon>Bacillales</taxon>
        <taxon>Bacillaceae</taxon>
        <taxon>Cytobacillus</taxon>
    </lineage>
</organism>
<dbReference type="GO" id="GO:0003885">
    <property type="term" value="F:D-arabinono-1,4-lactone oxidase activity"/>
    <property type="evidence" value="ECO:0007669"/>
    <property type="project" value="InterPro"/>
</dbReference>
<accession>A0A0Q3VFK0</accession>
<dbReference type="Gene3D" id="3.30.70.2520">
    <property type="match status" value="1"/>
</dbReference>
<dbReference type="GO" id="GO:0071949">
    <property type="term" value="F:FAD binding"/>
    <property type="evidence" value="ECO:0007669"/>
    <property type="project" value="InterPro"/>
</dbReference>
<evidence type="ECO:0000313" key="4">
    <source>
        <dbReference type="EMBL" id="KQL17915.1"/>
    </source>
</evidence>
<keyword evidence="5" id="KW-1185">Reference proteome</keyword>
<keyword evidence="2" id="KW-0560">Oxidoreductase</keyword>
<dbReference type="Proteomes" id="UP000050996">
    <property type="component" value="Unassembled WGS sequence"/>
</dbReference>
<dbReference type="InterPro" id="IPR016171">
    <property type="entry name" value="Vanillyl_alc_oxidase_C-sub2"/>
</dbReference>
<dbReference type="EMBL" id="LJIX01000006">
    <property type="protein sequence ID" value="KQL17915.1"/>
    <property type="molecule type" value="Genomic_DNA"/>
</dbReference>
<dbReference type="InterPro" id="IPR006094">
    <property type="entry name" value="Oxid_FAD_bind_N"/>
</dbReference>
<dbReference type="PANTHER" id="PTHR43762:SF1">
    <property type="entry name" value="D-ARABINONO-1,4-LACTONE OXIDASE"/>
    <property type="match status" value="1"/>
</dbReference>
<evidence type="ECO:0000256" key="1">
    <source>
        <dbReference type="ARBA" id="ARBA00022630"/>
    </source>
</evidence>
<dbReference type="PATRIC" id="fig|1637975.4.peg.555"/>
<dbReference type="GO" id="GO:0016020">
    <property type="term" value="C:membrane"/>
    <property type="evidence" value="ECO:0007669"/>
    <property type="project" value="InterPro"/>
</dbReference>
<sequence length="448" mass="51667">MLSMMKTEQGHTLKNWAHTFESQPEKIFYPTSINEVSAIVKEAVIEGKTIRVIGAGHSFTRLVESDEWLISLDSLSGIESIDKDKGTVTVFGGTRLYQVGEELGRKGFSQENLGDINVQSIAGAISTGTHGTGLQFGNISTQVTRIWLVTATGEVLPISKTENAHYFNACLVSLGTLGIIVKVTLKIIESPIYEYISDQVEFPILEKNLTQLIETNRHFEFYLFPYSDLVQIKTMNISNQKPKSLRLHHFKNLLLENYLFFILSEICRLFPKTCRFISRLSSKSVGRTSIAAHSYQLFATPRIVKFREIEYCIPLQHLLPAIQEIRECIEVQKHKVHFPIECRMVKADDIWLSPSYKRESAYIAFHMYKGMPYEDYFHDMEQIMKKYDGRPHWGKMHNRSNNDLYNLYPMLTDFLTIRNELDPFGLFLNGYLKDLLTEKELNYMQEVQ</sequence>
<evidence type="ECO:0000259" key="3">
    <source>
        <dbReference type="PROSITE" id="PS51387"/>
    </source>
</evidence>
<feature type="domain" description="FAD-binding PCMH-type" evidence="3">
    <location>
        <begin position="20"/>
        <end position="190"/>
    </location>
</feature>
<reference evidence="4 5" key="1">
    <citation type="submission" date="2015-09" db="EMBL/GenBank/DDBJ databases">
        <title>Genome sequencing project for genomic taxonomy and phylogenomics of Bacillus-like bacteria.</title>
        <authorList>
            <person name="Liu B."/>
            <person name="Wang J."/>
            <person name="Zhu Y."/>
            <person name="Liu G."/>
            <person name="Chen Q."/>
            <person name="Chen Z."/>
            <person name="Lan J."/>
            <person name="Che J."/>
            <person name="Ge C."/>
            <person name="Shi H."/>
            <person name="Pan Z."/>
            <person name="Liu X."/>
        </authorList>
    </citation>
    <scope>NUCLEOTIDE SEQUENCE [LARGE SCALE GENOMIC DNA]</scope>
    <source>
        <strain evidence="4 5">FJAT-18043</strain>
    </source>
</reference>
<dbReference type="PROSITE" id="PS51387">
    <property type="entry name" value="FAD_PCMH"/>
    <property type="match status" value="1"/>
</dbReference>
<dbReference type="InterPro" id="IPR016166">
    <property type="entry name" value="FAD-bd_PCMH"/>
</dbReference>
<dbReference type="Pfam" id="PF04030">
    <property type="entry name" value="ALO"/>
    <property type="match status" value="1"/>
</dbReference>
<dbReference type="Pfam" id="PF01565">
    <property type="entry name" value="FAD_binding_4"/>
    <property type="match status" value="1"/>
</dbReference>
<name>A0A0Q3VFK0_9BACI</name>
<dbReference type="Gene3D" id="3.30.43.10">
    <property type="entry name" value="Uridine Diphospho-n-acetylenolpyruvylglucosamine Reductase, domain 2"/>
    <property type="match status" value="1"/>
</dbReference>
<dbReference type="InterPro" id="IPR016167">
    <property type="entry name" value="FAD-bd_PCMH_sub1"/>
</dbReference>
<dbReference type="SUPFAM" id="SSF56176">
    <property type="entry name" value="FAD-binding/transporter-associated domain-like"/>
    <property type="match status" value="1"/>
</dbReference>
<dbReference type="Gene3D" id="1.10.45.10">
    <property type="entry name" value="Vanillyl-alcohol Oxidase, Chain A, domain 4"/>
    <property type="match status" value="1"/>
</dbReference>
<dbReference type="InterPro" id="IPR007173">
    <property type="entry name" value="ALO_C"/>
</dbReference>